<evidence type="ECO:0000256" key="1">
    <source>
        <dbReference type="SAM" id="MobiDB-lite"/>
    </source>
</evidence>
<accession>A0A385UIR9</accession>
<gene>
    <name evidence="2" type="primary">75</name>
    <name evidence="2" type="ORF">SEA_LITTLELAF_75</name>
</gene>
<feature type="compositionally biased region" description="Polar residues" evidence="1">
    <location>
        <begin position="180"/>
        <end position="189"/>
    </location>
</feature>
<organism evidence="2 3">
    <name type="scientific">Mycobacterium phage LittleLaf</name>
    <dbReference type="NCBI Taxonomy" id="2301615"/>
    <lineage>
        <taxon>Viruses</taxon>
        <taxon>Duplodnaviria</taxon>
        <taxon>Heunggongvirae</taxon>
        <taxon>Uroviricota</taxon>
        <taxon>Caudoviricetes</taxon>
        <taxon>Marvinvirus</taxon>
        <taxon>Marvinvirus marvin</taxon>
    </lineage>
</organism>
<reference evidence="2 3" key="1">
    <citation type="submission" date="2018-08" db="EMBL/GenBank/DDBJ databases">
        <authorList>
            <person name="Adusei M."/>
            <person name="Benson E.L."/>
            <person name="Broder R.E."/>
            <person name="Bruner T.L."/>
            <person name="Chilel M.S."/>
            <person name="Colon E."/>
            <person name="Giovanelli J.S."/>
            <person name="Goodman D.J."/>
            <person name="He Y."/>
            <person name="Kamiyasu R.A."/>
            <person name="Lampon M.J."/>
            <person name="Ospina-Giraldo M.D."/>
            <person name="Randall A.N."/>
            <person name="Tarapata L.R."/>
            <person name="Xu X."/>
            <person name="Zhang C."/>
            <person name="Garlena R.A."/>
            <person name="Russell D.A."/>
            <person name="Pope W.H."/>
            <person name="Jacobs-Sera D."/>
            <person name="Hatfull G.F."/>
        </authorList>
    </citation>
    <scope>NUCLEOTIDE SEQUENCE [LARGE SCALE GENOMIC DNA]</scope>
</reference>
<evidence type="ECO:0008006" key="4">
    <source>
        <dbReference type="Google" id="ProtNLM"/>
    </source>
</evidence>
<feature type="compositionally biased region" description="Polar residues" evidence="1">
    <location>
        <begin position="151"/>
        <end position="169"/>
    </location>
</feature>
<name>A0A385UIR9_9CAUD</name>
<evidence type="ECO:0000313" key="2">
    <source>
        <dbReference type="EMBL" id="AYB69879.1"/>
    </source>
</evidence>
<protein>
    <recommendedName>
        <fullName evidence="4">DUF1376 domain-containing protein</fullName>
    </recommendedName>
</protein>
<dbReference type="EMBL" id="MH727553">
    <property type="protein sequence ID" value="AYB69879.1"/>
    <property type="molecule type" value="Genomic_DNA"/>
</dbReference>
<evidence type="ECO:0000313" key="3">
    <source>
        <dbReference type="Proteomes" id="UP000272810"/>
    </source>
</evidence>
<feature type="region of interest" description="Disordered" evidence="1">
    <location>
        <begin position="140"/>
        <end position="220"/>
    </location>
</feature>
<sequence>MMGWVRLSDDFYDNGKLSEVNPLCISLYLAAIAWCNRNLSDGQIPRSRIQGLLDFDGIAINVEPGTVVPEEPSGLLLDLIEMLVQAGLIHESGHDCDGQYCRGIDPGNRRYLIHDYLQFQPSKKEVEEKRVANAKRVAEWRERRKKPDGNAVTSDVTNDVRNDVSNGPVTTPPNPNPNPSISTHLSTSLALVEGSGETPAKAGAATAKKKSRGSRLPEGWVPSDETINAMLDELGCDKQELVREHRSFTDYWLAAPGQKGVKLDWDATWRNWMRRAASGGNIRSRGPLVQAAAQPPRRRNNDDKINELLNMEL</sequence>
<dbReference type="Proteomes" id="UP000272810">
    <property type="component" value="Segment"/>
</dbReference>
<proteinExistence type="predicted"/>